<dbReference type="RefSeq" id="WP_188519824.1">
    <property type="nucleotide sequence ID" value="NZ_BMES01000003.1"/>
</dbReference>
<dbReference type="Pfam" id="PF00892">
    <property type="entry name" value="EamA"/>
    <property type="match status" value="2"/>
</dbReference>
<keyword evidence="1" id="KW-0812">Transmembrane</keyword>
<dbReference type="PANTHER" id="PTHR22911:SF79">
    <property type="entry name" value="MOBA-LIKE NTP TRANSFERASE DOMAIN-CONTAINING PROTEIN"/>
    <property type="match status" value="1"/>
</dbReference>
<feature type="transmembrane region" description="Helical" evidence="1">
    <location>
        <begin position="125"/>
        <end position="146"/>
    </location>
</feature>
<dbReference type="PANTHER" id="PTHR22911">
    <property type="entry name" value="ACYL-MALONYL CONDENSING ENZYME-RELATED"/>
    <property type="match status" value="1"/>
</dbReference>
<dbReference type="SUPFAM" id="SSF103481">
    <property type="entry name" value="Multidrug resistance efflux transporter EmrE"/>
    <property type="match status" value="2"/>
</dbReference>
<feature type="transmembrane region" description="Helical" evidence="1">
    <location>
        <begin position="242"/>
        <end position="263"/>
    </location>
</feature>
<dbReference type="GO" id="GO:0016020">
    <property type="term" value="C:membrane"/>
    <property type="evidence" value="ECO:0007669"/>
    <property type="project" value="InterPro"/>
</dbReference>
<sequence length="298" mass="29727">MTAPPSASGGFLLALAGAAAYGFNITFARIAAFEGVQGPLMVVFRVVVMLALAVCMAIVLRGGLSVATRDRPALGVLGVASAGVGICYLSSVAFIPVTVAAVVFYTYPVLIVLLSPFVEGKRLSAPLLGVAALAFVGIVLVLGPAFDSLDPRGLALAFGASLSAVAQFFAATRCGGVGAAPKVFWVHVICLPAALAAALATGGLRGPEALLAAPWAVALTIGGFVLGFVFQMAALGRVSAVAGGLAFCLEPVVAALTSALVLGERLAPVQYAGGALVIGAIMANVALQGRRPAKPAIA</sequence>
<feature type="transmembrane region" description="Helical" evidence="1">
    <location>
        <begin position="97"/>
        <end position="118"/>
    </location>
</feature>
<evidence type="ECO:0000259" key="2">
    <source>
        <dbReference type="Pfam" id="PF00892"/>
    </source>
</evidence>
<feature type="transmembrane region" description="Helical" evidence="1">
    <location>
        <begin position="72"/>
        <end position="91"/>
    </location>
</feature>
<keyword evidence="1" id="KW-0472">Membrane</keyword>
<feature type="transmembrane region" description="Helical" evidence="1">
    <location>
        <begin position="183"/>
        <end position="204"/>
    </location>
</feature>
<dbReference type="EMBL" id="BMES01000003">
    <property type="protein sequence ID" value="GGH31360.1"/>
    <property type="molecule type" value="Genomic_DNA"/>
</dbReference>
<feature type="transmembrane region" description="Helical" evidence="1">
    <location>
        <begin position="210"/>
        <end position="230"/>
    </location>
</feature>
<reference evidence="3" key="1">
    <citation type="journal article" date="2014" name="Int. J. Syst. Evol. Microbiol.">
        <title>Complete genome sequence of Corynebacterium casei LMG S-19264T (=DSM 44701T), isolated from a smear-ripened cheese.</title>
        <authorList>
            <consortium name="US DOE Joint Genome Institute (JGI-PGF)"/>
            <person name="Walter F."/>
            <person name="Albersmeier A."/>
            <person name="Kalinowski J."/>
            <person name="Ruckert C."/>
        </authorList>
    </citation>
    <scope>NUCLEOTIDE SEQUENCE</scope>
    <source>
        <strain evidence="3">CGMCC 1.12214</strain>
    </source>
</reference>
<comment type="caution">
    <text evidence="3">The sequence shown here is derived from an EMBL/GenBank/DDBJ whole genome shotgun (WGS) entry which is preliminary data.</text>
</comment>
<dbReference type="AlphaFoldDB" id="A0A917MJT8"/>
<dbReference type="InterPro" id="IPR037185">
    <property type="entry name" value="EmrE-like"/>
</dbReference>
<organism evidence="3 4">
    <name type="scientific">Alsobacter metallidurans</name>
    <dbReference type="NCBI Taxonomy" id="340221"/>
    <lineage>
        <taxon>Bacteria</taxon>
        <taxon>Pseudomonadati</taxon>
        <taxon>Pseudomonadota</taxon>
        <taxon>Alphaproteobacteria</taxon>
        <taxon>Hyphomicrobiales</taxon>
        <taxon>Alsobacteraceae</taxon>
        <taxon>Alsobacter</taxon>
    </lineage>
</organism>
<feature type="transmembrane region" description="Helical" evidence="1">
    <location>
        <begin position="38"/>
        <end position="60"/>
    </location>
</feature>
<keyword evidence="4" id="KW-1185">Reference proteome</keyword>
<evidence type="ECO:0000256" key="1">
    <source>
        <dbReference type="SAM" id="Phobius"/>
    </source>
</evidence>
<dbReference type="InterPro" id="IPR000620">
    <property type="entry name" value="EamA_dom"/>
</dbReference>
<feature type="transmembrane region" description="Helical" evidence="1">
    <location>
        <begin position="269"/>
        <end position="287"/>
    </location>
</feature>
<dbReference type="Proteomes" id="UP000603912">
    <property type="component" value="Unassembled WGS sequence"/>
</dbReference>
<evidence type="ECO:0000313" key="4">
    <source>
        <dbReference type="Proteomes" id="UP000603912"/>
    </source>
</evidence>
<reference evidence="3" key="2">
    <citation type="submission" date="2020-09" db="EMBL/GenBank/DDBJ databases">
        <authorList>
            <person name="Sun Q."/>
            <person name="Zhou Y."/>
        </authorList>
    </citation>
    <scope>NUCLEOTIDE SEQUENCE</scope>
    <source>
        <strain evidence="3">CGMCC 1.12214</strain>
    </source>
</reference>
<keyword evidence="1" id="KW-1133">Transmembrane helix</keyword>
<gene>
    <name evidence="3" type="ORF">GCM10007036_42510</name>
</gene>
<name>A0A917MJT8_9HYPH</name>
<feature type="domain" description="EamA" evidence="2">
    <location>
        <begin position="10"/>
        <end position="142"/>
    </location>
</feature>
<feature type="domain" description="EamA" evidence="2">
    <location>
        <begin position="152"/>
        <end position="283"/>
    </location>
</feature>
<accession>A0A917MJT8</accession>
<proteinExistence type="predicted"/>
<protein>
    <recommendedName>
        <fullName evidence="2">EamA domain-containing protein</fullName>
    </recommendedName>
</protein>
<evidence type="ECO:0000313" key="3">
    <source>
        <dbReference type="EMBL" id="GGH31360.1"/>
    </source>
</evidence>
<feature type="transmembrane region" description="Helical" evidence="1">
    <location>
        <begin position="152"/>
        <end position="171"/>
    </location>
</feature>